<reference evidence="1 2" key="1">
    <citation type="submission" date="2018-12" db="EMBL/GenBank/DDBJ databases">
        <title>Genome sequence and assembly of Colletotrichum trifolii.</title>
        <authorList>
            <person name="Gan P."/>
            <person name="Shirasu K."/>
        </authorList>
    </citation>
    <scope>NUCLEOTIDE SEQUENCE [LARGE SCALE GENOMIC DNA]</scope>
    <source>
        <strain evidence="1 2">543-2</strain>
    </source>
</reference>
<dbReference type="AlphaFoldDB" id="A0A4R8RPH9"/>
<protein>
    <submittedName>
        <fullName evidence="1">Uncharacterized protein</fullName>
    </submittedName>
</protein>
<proteinExistence type="predicted"/>
<keyword evidence="2" id="KW-1185">Reference proteome</keyword>
<dbReference type="Proteomes" id="UP000295703">
    <property type="component" value="Unassembled WGS sequence"/>
</dbReference>
<sequence length="78" mass="8955">MWLQRSRGEEWSVTSCGSRVCCDSSVARAITSLEHRARGASCRGCGRQRHRRDVQYASGWEVVRRIPKGTGLSDRWFR</sequence>
<name>A0A4R8RPH9_COLTR</name>
<evidence type="ECO:0000313" key="2">
    <source>
        <dbReference type="Proteomes" id="UP000295703"/>
    </source>
</evidence>
<organism evidence="1 2">
    <name type="scientific">Colletotrichum trifolii</name>
    <dbReference type="NCBI Taxonomy" id="5466"/>
    <lineage>
        <taxon>Eukaryota</taxon>
        <taxon>Fungi</taxon>
        <taxon>Dikarya</taxon>
        <taxon>Ascomycota</taxon>
        <taxon>Pezizomycotina</taxon>
        <taxon>Sordariomycetes</taxon>
        <taxon>Hypocreomycetidae</taxon>
        <taxon>Glomerellales</taxon>
        <taxon>Glomerellaceae</taxon>
        <taxon>Colletotrichum</taxon>
        <taxon>Colletotrichum orbiculare species complex</taxon>
    </lineage>
</organism>
<gene>
    <name evidence="1" type="ORF">CTRI78_v001411</name>
</gene>
<comment type="caution">
    <text evidence="1">The sequence shown here is derived from an EMBL/GenBank/DDBJ whole genome shotgun (WGS) entry which is preliminary data.</text>
</comment>
<dbReference type="EMBL" id="RYZW01000007">
    <property type="protein sequence ID" value="TDZ73130.1"/>
    <property type="molecule type" value="Genomic_DNA"/>
</dbReference>
<evidence type="ECO:0000313" key="1">
    <source>
        <dbReference type="EMBL" id="TDZ73130.1"/>
    </source>
</evidence>
<accession>A0A4R8RPH9</accession>